<feature type="domain" description="DAMP1 SANT/Myb-like" evidence="11">
    <location>
        <begin position="104"/>
        <end position="172"/>
    </location>
</feature>
<organism evidence="12 13">
    <name type="scientific">Magnusiomyces paraingens</name>
    <dbReference type="NCBI Taxonomy" id="2606893"/>
    <lineage>
        <taxon>Eukaryota</taxon>
        <taxon>Fungi</taxon>
        <taxon>Dikarya</taxon>
        <taxon>Ascomycota</taxon>
        <taxon>Saccharomycotina</taxon>
        <taxon>Dipodascomycetes</taxon>
        <taxon>Dipodascales</taxon>
        <taxon>Dipodascaceae</taxon>
        <taxon>Magnusiomyces</taxon>
    </lineage>
</organism>
<feature type="region of interest" description="Disordered" evidence="9">
    <location>
        <begin position="8"/>
        <end position="33"/>
    </location>
</feature>
<proteinExistence type="inferred from homology"/>
<sequence>MSFDVREVLNLPERQSNSGVPPPKRYKPDSSTRRLDGMQRELYSLLGENTPPVVVFENRFKERPTWNQKAVPWSLVPFRNPARNDGLELYHWVLGKHQHDNEDYTFAKYNQKLTIPQFTKEEHDEFLRDPEWSYDETRYLFDLCDIYGLRWIVIHDRYYFPRSNHELKDIKKDEGELLLQVTDPELISGSASIESKTNEDKVIEEVSKVNPVNILSDKHLEPTESIKPAPIFETPSGSRTIEDLKARFYDVSRKVLKFRHARGDAMGPTEDELYKQMKYSKESEVKRKQHLESLLSRTPAEIAEEEALVLESRKLETAAELMLLERAEILRVLDAPVTAGKINEFQTSQELAQLTAQLMSDKSKKRKDLSIPTPGPDPQLQQLQNAHQLQQQAMHNQATAQGIQQTNQLHSHTQLQPQSLMDQKAASDSRRGTKVKNELDDSVQSTNTKGTKKGNIKKDKDLNKKTPLTGSSAIAAAIHRKLSSKEEAAYGLSYHDKLSTGVYLRSSKITTYKQALQSKIHQVLAELGISARPIMPTAKVTAKFDSLQQSISVLLETKKQADKLETEIQVLRTQRAYNSSLNNESIQ</sequence>
<dbReference type="GeneID" id="43580592"/>
<dbReference type="InterPro" id="IPR008468">
    <property type="entry name" value="DMAP1"/>
</dbReference>
<dbReference type="Pfam" id="PF16282">
    <property type="entry name" value="SANT_DAMP1_like"/>
    <property type="match status" value="1"/>
</dbReference>
<feature type="compositionally biased region" description="Polar residues" evidence="9">
    <location>
        <begin position="399"/>
        <end position="421"/>
    </location>
</feature>
<evidence type="ECO:0000256" key="5">
    <source>
        <dbReference type="ARBA" id="ARBA00023015"/>
    </source>
</evidence>
<comment type="subcellular location">
    <subcellularLocation>
        <location evidence="1">Nucleus</location>
    </subcellularLocation>
</comment>
<feature type="domain" description="DNA methyltransferase 1-associated 1" evidence="10">
    <location>
        <begin position="462"/>
        <end position="574"/>
    </location>
</feature>
<keyword evidence="13" id="KW-1185">Reference proteome</keyword>
<evidence type="ECO:0000256" key="7">
    <source>
        <dbReference type="ARBA" id="ARBA00023242"/>
    </source>
</evidence>
<feature type="compositionally biased region" description="Low complexity" evidence="9">
    <location>
        <begin position="379"/>
        <end position="398"/>
    </location>
</feature>
<dbReference type="EMBL" id="CABVLU010000002">
    <property type="protein sequence ID" value="VVT48424.1"/>
    <property type="molecule type" value="Genomic_DNA"/>
</dbReference>
<evidence type="ECO:0000256" key="3">
    <source>
        <dbReference type="ARBA" id="ARBA00019132"/>
    </source>
</evidence>
<dbReference type="OrthoDB" id="19740at2759"/>
<evidence type="ECO:0000256" key="6">
    <source>
        <dbReference type="ARBA" id="ARBA00023163"/>
    </source>
</evidence>
<dbReference type="PANTHER" id="PTHR12855">
    <property type="entry name" value="DNA METHYLTRANSFERASE 1-ASSOCIATED PROTEIN 1 FAMILY MEMBER"/>
    <property type="match status" value="1"/>
</dbReference>
<dbReference type="InterPro" id="IPR032563">
    <property type="entry name" value="DAMP1_SANT-like"/>
</dbReference>
<feature type="region of interest" description="Disordered" evidence="9">
    <location>
        <begin position="359"/>
        <end position="464"/>
    </location>
</feature>
<comment type="function">
    <text evidence="8">Component of the SWR1 complex which mediates the ATP-dependent exchange of histone H2A for the H2A variant HZT1 leading to transcriptional regulation of selected genes by chromatin remodeling. Component of the NuA4 histone acetyltransferase complex which is involved in transcriptional activation of selected genes principally by acetylation of nucleosomal histone H4 and H2A. The NuA4 complex is also involved in DNA repair.</text>
</comment>
<dbReference type="PANTHER" id="PTHR12855:SF10">
    <property type="entry name" value="DNA METHYLTRANSFERASE 1-ASSOCIATED PROTEIN 1"/>
    <property type="match status" value="1"/>
</dbReference>
<dbReference type="RefSeq" id="XP_031852383.1">
    <property type="nucleotide sequence ID" value="XM_031996492.1"/>
</dbReference>
<keyword evidence="5" id="KW-0805">Transcription regulation</keyword>
<dbReference type="GO" id="GO:0000122">
    <property type="term" value="P:negative regulation of transcription by RNA polymerase II"/>
    <property type="evidence" value="ECO:0007669"/>
    <property type="project" value="TreeGrafter"/>
</dbReference>
<evidence type="ECO:0000259" key="11">
    <source>
        <dbReference type="Pfam" id="PF16282"/>
    </source>
</evidence>
<keyword evidence="4" id="KW-0156">Chromatin regulator</keyword>
<evidence type="ECO:0000256" key="9">
    <source>
        <dbReference type="SAM" id="MobiDB-lite"/>
    </source>
</evidence>
<evidence type="ECO:0000256" key="2">
    <source>
        <dbReference type="ARBA" id="ARBA00006918"/>
    </source>
</evidence>
<evidence type="ECO:0000259" key="10">
    <source>
        <dbReference type="Pfam" id="PF05499"/>
    </source>
</evidence>
<protein>
    <recommendedName>
        <fullName evidence="3">SWR1-complex protein 4</fullName>
    </recommendedName>
</protein>
<keyword evidence="7" id="KW-0539">Nucleus</keyword>
<dbReference type="Gene3D" id="1.10.10.60">
    <property type="entry name" value="Homeodomain-like"/>
    <property type="match status" value="1"/>
</dbReference>
<reference evidence="12 13" key="1">
    <citation type="submission" date="2019-09" db="EMBL/GenBank/DDBJ databases">
        <authorList>
            <person name="Brejova B."/>
        </authorList>
    </citation>
    <scope>NUCLEOTIDE SEQUENCE [LARGE SCALE GENOMIC DNA]</scope>
</reference>
<gene>
    <name evidence="12" type="ORF">SAPINGB_P001772</name>
</gene>
<dbReference type="Pfam" id="PF05499">
    <property type="entry name" value="DMAP1"/>
    <property type="match status" value="1"/>
</dbReference>
<dbReference type="GO" id="GO:0006281">
    <property type="term" value="P:DNA repair"/>
    <property type="evidence" value="ECO:0007669"/>
    <property type="project" value="InterPro"/>
</dbReference>
<dbReference type="GO" id="GO:0006338">
    <property type="term" value="P:chromatin remodeling"/>
    <property type="evidence" value="ECO:0007669"/>
    <property type="project" value="InterPro"/>
</dbReference>
<dbReference type="InterPro" id="IPR027109">
    <property type="entry name" value="Swc4/Dmap1"/>
</dbReference>
<evidence type="ECO:0000256" key="8">
    <source>
        <dbReference type="ARBA" id="ARBA00025264"/>
    </source>
</evidence>
<accession>A0A5E8BCK3</accession>
<evidence type="ECO:0000313" key="12">
    <source>
        <dbReference type="EMBL" id="VVT48424.1"/>
    </source>
</evidence>
<dbReference type="GO" id="GO:0035267">
    <property type="term" value="C:NuA4 histone acetyltransferase complex"/>
    <property type="evidence" value="ECO:0007669"/>
    <property type="project" value="InterPro"/>
</dbReference>
<name>A0A5E8BCK3_9ASCO</name>
<dbReference type="AlphaFoldDB" id="A0A5E8BCK3"/>
<dbReference type="GO" id="GO:0003714">
    <property type="term" value="F:transcription corepressor activity"/>
    <property type="evidence" value="ECO:0007669"/>
    <property type="project" value="TreeGrafter"/>
</dbReference>
<evidence type="ECO:0000256" key="1">
    <source>
        <dbReference type="ARBA" id="ARBA00004123"/>
    </source>
</evidence>
<comment type="similarity">
    <text evidence="2">Belongs to the SWC4 family.</text>
</comment>
<evidence type="ECO:0000313" key="13">
    <source>
        <dbReference type="Proteomes" id="UP000398389"/>
    </source>
</evidence>
<keyword evidence="6" id="KW-0804">Transcription</keyword>
<dbReference type="Proteomes" id="UP000398389">
    <property type="component" value="Unassembled WGS sequence"/>
</dbReference>
<feature type="compositionally biased region" description="Basic and acidic residues" evidence="9">
    <location>
        <begin position="425"/>
        <end position="439"/>
    </location>
</feature>
<evidence type="ECO:0000256" key="4">
    <source>
        <dbReference type="ARBA" id="ARBA00022853"/>
    </source>
</evidence>
<dbReference type="GO" id="GO:0000812">
    <property type="term" value="C:Swr1 complex"/>
    <property type="evidence" value="ECO:0007669"/>
    <property type="project" value="TreeGrafter"/>
</dbReference>